<dbReference type="PROSITE" id="PS50111">
    <property type="entry name" value="CHEMOTAXIS_TRANSDUC_2"/>
    <property type="match status" value="1"/>
</dbReference>
<dbReference type="Pfam" id="PF00672">
    <property type="entry name" value="HAMP"/>
    <property type="match status" value="1"/>
</dbReference>
<evidence type="ECO:0000313" key="14">
    <source>
        <dbReference type="Proteomes" id="UP000776252"/>
    </source>
</evidence>
<comment type="similarity">
    <text evidence="8">Belongs to the methyl-accepting chemotaxis (MCP) protein family.</text>
</comment>
<comment type="caution">
    <text evidence="13">The sequence shown here is derived from an EMBL/GenBank/DDBJ whole genome shotgun (WGS) entry which is preliminary data.</text>
</comment>
<protein>
    <submittedName>
        <fullName evidence="13">Methyl-accepting chemotaxis protein</fullName>
    </submittedName>
</protein>
<keyword evidence="4 10" id="KW-0812">Transmembrane</keyword>
<feature type="domain" description="Methyl-accepting transducer" evidence="11">
    <location>
        <begin position="379"/>
        <end position="636"/>
    </location>
</feature>
<dbReference type="Pfam" id="PF02743">
    <property type="entry name" value="dCache_1"/>
    <property type="match status" value="1"/>
</dbReference>
<evidence type="ECO:0000259" key="12">
    <source>
        <dbReference type="PROSITE" id="PS50885"/>
    </source>
</evidence>
<dbReference type="CDD" id="cd06225">
    <property type="entry name" value="HAMP"/>
    <property type="match status" value="1"/>
</dbReference>
<dbReference type="PROSITE" id="PS50885">
    <property type="entry name" value="HAMP"/>
    <property type="match status" value="1"/>
</dbReference>
<evidence type="ECO:0000256" key="3">
    <source>
        <dbReference type="ARBA" id="ARBA00022500"/>
    </source>
</evidence>
<keyword evidence="2" id="KW-1003">Cell membrane</keyword>
<reference evidence="13 14" key="1">
    <citation type="submission" date="2021-06" db="EMBL/GenBank/DDBJ databases">
        <title>Clostridia strains as spoilage organisms.</title>
        <authorList>
            <person name="Wambui J."/>
            <person name="Stephan R."/>
            <person name="Stevens M.J.A."/>
        </authorList>
    </citation>
    <scope>NUCLEOTIDE SEQUENCE [LARGE SCALE GENOMIC DNA]</scope>
    <source>
        <strain evidence="13 14">DSM 14204</strain>
    </source>
</reference>
<name>A0ABS6BTM5_9CLOT</name>
<dbReference type="InterPro" id="IPR003660">
    <property type="entry name" value="HAMP_dom"/>
</dbReference>
<dbReference type="InterPro" id="IPR033479">
    <property type="entry name" value="dCache_1"/>
</dbReference>
<dbReference type="CDD" id="cd12913">
    <property type="entry name" value="PDC1_MCP_like"/>
    <property type="match status" value="1"/>
</dbReference>
<keyword evidence="7 9" id="KW-0807">Transducer</keyword>
<keyword evidence="5 10" id="KW-1133">Transmembrane helix</keyword>
<dbReference type="Pfam" id="PF00015">
    <property type="entry name" value="MCPsignal"/>
    <property type="match status" value="1"/>
</dbReference>
<proteinExistence type="inferred from homology"/>
<evidence type="ECO:0000256" key="6">
    <source>
        <dbReference type="ARBA" id="ARBA00023136"/>
    </source>
</evidence>
<evidence type="ECO:0000256" key="8">
    <source>
        <dbReference type="ARBA" id="ARBA00029447"/>
    </source>
</evidence>
<organism evidence="13 14">
    <name type="scientific">Clostridium frigoris</name>
    <dbReference type="NCBI Taxonomy" id="205327"/>
    <lineage>
        <taxon>Bacteria</taxon>
        <taxon>Bacillati</taxon>
        <taxon>Bacillota</taxon>
        <taxon>Clostridia</taxon>
        <taxon>Eubacteriales</taxon>
        <taxon>Clostridiaceae</taxon>
        <taxon>Clostridium</taxon>
    </lineage>
</organism>
<dbReference type="CDD" id="cd11386">
    <property type="entry name" value="MCP_signal"/>
    <property type="match status" value="1"/>
</dbReference>
<keyword evidence="6 10" id="KW-0472">Membrane</keyword>
<dbReference type="Proteomes" id="UP000776252">
    <property type="component" value="Unassembled WGS sequence"/>
</dbReference>
<feature type="domain" description="HAMP" evidence="12">
    <location>
        <begin position="308"/>
        <end position="360"/>
    </location>
</feature>
<feature type="transmembrane region" description="Helical" evidence="10">
    <location>
        <begin position="15"/>
        <end position="35"/>
    </location>
</feature>
<dbReference type="CDD" id="cd12912">
    <property type="entry name" value="PDC2_MCP_like"/>
    <property type="match status" value="1"/>
</dbReference>
<dbReference type="RefSeq" id="WP_216147718.1">
    <property type="nucleotide sequence ID" value="NZ_JAHLDV010000012.1"/>
</dbReference>
<accession>A0ABS6BTM5</accession>
<comment type="subcellular location">
    <subcellularLocation>
        <location evidence="1">Cell membrane</location>
        <topology evidence="1">Multi-pass membrane protein</topology>
    </subcellularLocation>
</comment>
<evidence type="ECO:0000256" key="5">
    <source>
        <dbReference type="ARBA" id="ARBA00022989"/>
    </source>
</evidence>
<feature type="transmembrane region" description="Helical" evidence="10">
    <location>
        <begin position="284"/>
        <end position="306"/>
    </location>
</feature>
<evidence type="ECO:0000256" key="7">
    <source>
        <dbReference type="ARBA" id="ARBA00023224"/>
    </source>
</evidence>
<dbReference type="EMBL" id="JAHLDV010000012">
    <property type="protein sequence ID" value="MBU3159685.1"/>
    <property type="molecule type" value="Genomic_DNA"/>
</dbReference>
<keyword evidence="3" id="KW-0145">Chemotaxis</keyword>
<evidence type="ECO:0000259" key="11">
    <source>
        <dbReference type="PROSITE" id="PS50111"/>
    </source>
</evidence>
<dbReference type="PANTHER" id="PTHR32089">
    <property type="entry name" value="METHYL-ACCEPTING CHEMOTAXIS PROTEIN MCPB"/>
    <property type="match status" value="1"/>
</dbReference>
<evidence type="ECO:0000256" key="1">
    <source>
        <dbReference type="ARBA" id="ARBA00004651"/>
    </source>
</evidence>
<dbReference type="PANTHER" id="PTHR32089:SF114">
    <property type="entry name" value="METHYL-ACCEPTING CHEMOTAXIS PROTEIN MCPB"/>
    <property type="match status" value="1"/>
</dbReference>
<dbReference type="InterPro" id="IPR004089">
    <property type="entry name" value="MCPsignal_dom"/>
</dbReference>
<evidence type="ECO:0000256" key="9">
    <source>
        <dbReference type="PROSITE-ProRule" id="PRU00284"/>
    </source>
</evidence>
<sequence length="666" mass="72565">MKIQKLRLNTIRNKLIISLVAICIIPLIILGVGSYTQSKSILNNKLTITSRQTLTEINHGLSNYLNEFSNMLSMTSENYNFVNVDVSDNIKYIPDLLKGVTESNKDILDISYGTTTGKFSTYPNATMPKGYDATKSSWYMQALEHKGQVIITPEYVDAGTKKSIITLAKTVEKNGKVVGVVEIDLTLNTLAEQISTKKLGNTGYVFISEASGKVLAHPVKMLINTNTASKLPFWNTARVQNSGFVNYDDKGSKKFGVYQTNELTGWKLVATLDESELSNDTKSIIHTTLLIILIMGLISIVMSLVLSKGIAYNIQKLKEVFAKASNGDLMVSIKASTKDEFEDLATSFNLMMKNILSIMNNVTNSSKTVSETSITLASMSEEVTASISEVSSAIEQVSLGATQQAQNAQDGALAMDDLSNRLGKISANSNEMDKISSRTKDLGSKGLSMIGTLIEKSNKTKSSTKSVNGIIQDMNESTKQINAISETLVSITEQTNLLSLNASIESARAGEAGKGFSVVAGEIRKLAEQSKNSTEEIKKIIANIQKKSVAAVNAIKSTQTVVNEQDLTVGETKDIFSKILESIDIMITKVDEVKISIVNVNEKKESTVLEIENISSISEQTAASSEQVTASTEEITATMEEFTKHFSELQILAEGLDTEINKFKVK</sequence>
<gene>
    <name evidence="13" type="ORF">KPL37_07970</name>
</gene>
<evidence type="ECO:0000256" key="4">
    <source>
        <dbReference type="ARBA" id="ARBA00022692"/>
    </source>
</evidence>
<dbReference type="SMART" id="SM00283">
    <property type="entry name" value="MA"/>
    <property type="match status" value="1"/>
</dbReference>
<evidence type="ECO:0000313" key="13">
    <source>
        <dbReference type="EMBL" id="MBU3159685.1"/>
    </source>
</evidence>
<dbReference type="SMART" id="SM00304">
    <property type="entry name" value="HAMP"/>
    <property type="match status" value="1"/>
</dbReference>
<keyword evidence="14" id="KW-1185">Reference proteome</keyword>
<evidence type="ECO:0000256" key="2">
    <source>
        <dbReference type="ARBA" id="ARBA00022475"/>
    </source>
</evidence>
<evidence type="ECO:0000256" key="10">
    <source>
        <dbReference type="SAM" id="Phobius"/>
    </source>
</evidence>